<keyword evidence="2" id="KW-0560">Oxidoreductase</keyword>
<dbReference type="SUPFAM" id="SSF51735">
    <property type="entry name" value="NAD(P)-binding Rossmann-fold domains"/>
    <property type="match status" value="1"/>
</dbReference>
<keyword evidence="4" id="KW-1185">Reference proteome</keyword>
<dbReference type="Proteomes" id="UP001221757">
    <property type="component" value="Unassembled WGS sequence"/>
</dbReference>
<accession>A0AAD7DW33</accession>
<evidence type="ECO:0000313" key="3">
    <source>
        <dbReference type="EMBL" id="KAJ7701125.1"/>
    </source>
</evidence>
<dbReference type="Gene3D" id="3.40.50.720">
    <property type="entry name" value="NAD(P)-binding Rossmann-like Domain"/>
    <property type="match status" value="1"/>
</dbReference>
<protein>
    <submittedName>
        <fullName evidence="3">Uncharacterized protein</fullName>
    </submittedName>
</protein>
<reference evidence="3" key="1">
    <citation type="submission" date="2023-03" db="EMBL/GenBank/DDBJ databases">
        <title>Massive genome expansion in bonnet fungi (Mycena s.s.) driven by repeated elements and novel gene families across ecological guilds.</title>
        <authorList>
            <consortium name="Lawrence Berkeley National Laboratory"/>
            <person name="Harder C.B."/>
            <person name="Miyauchi S."/>
            <person name="Viragh M."/>
            <person name="Kuo A."/>
            <person name="Thoen E."/>
            <person name="Andreopoulos B."/>
            <person name="Lu D."/>
            <person name="Skrede I."/>
            <person name="Drula E."/>
            <person name="Henrissat B."/>
            <person name="Morin E."/>
            <person name="Kohler A."/>
            <person name="Barry K."/>
            <person name="LaButti K."/>
            <person name="Morin E."/>
            <person name="Salamov A."/>
            <person name="Lipzen A."/>
            <person name="Mereny Z."/>
            <person name="Hegedus B."/>
            <person name="Baldrian P."/>
            <person name="Stursova M."/>
            <person name="Weitz H."/>
            <person name="Taylor A."/>
            <person name="Grigoriev I.V."/>
            <person name="Nagy L.G."/>
            <person name="Martin F."/>
            <person name="Kauserud H."/>
        </authorList>
    </citation>
    <scope>NUCLEOTIDE SEQUENCE</scope>
    <source>
        <strain evidence="3">CBHHK067</strain>
    </source>
</reference>
<evidence type="ECO:0000313" key="4">
    <source>
        <dbReference type="Proteomes" id="UP001221757"/>
    </source>
</evidence>
<dbReference type="AlphaFoldDB" id="A0AAD7DW33"/>
<sequence length="248" mass="27207">MHPVPAEYTPPQMGSRVIIGLETALAIAPYANLLIITGYNSERYTPDTNRAISNIRCLLFDLSSLAAVRKAAEEVNATKTYIPRVVFLSSIWHEHAHRFDFADLEHPDPEKYKPLESYSQAKSAVVLLAAELSRRSQGAIHGYSVSPGVAFTNFQQKPEAFEAFFSVGIINFDGTPNLVTFNWKTLPQSAATTLVAAFGPGLAAKPGIYLDDCNEAPIAGSNISDPDLPAQLWSLMEKITGERFEFSE</sequence>
<comment type="caution">
    <text evidence="3">The sequence shown here is derived from an EMBL/GenBank/DDBJ whole genome shotgun (WGS) entry which is preliminary data.</text>
</comment>
<evidence type="ECO:0000256" key="2">
    <source>
        <dbReference type="ARBA" id="ARBA00023002"/>
    </source>
</evidence>
<evidence type="ECO:0000256" key="1">
    <source>
        <dbReference type="ARBA" id="ARBA00006484"/>
    </source>
</evidence>
<dbReference type="GO" id="GO:0016491">
    <property type="term" value="F:oxidoreductase activity"/>
    <property type="evidence" value="ECO:0007669"/>
    <property type="project" value="UniProtKB-KW"/>
</dbReference>
<comment type="similarity">
    <text evidence="1">Belongs to the short-chain dehydrogenases/reductases (SDR) family.</text>
</comment>
<organism evidence="3 4">
    <name type="scientific">Mycena rosella</name>
    <name type="common">Pink bonnet</name>
    <name type="synonym">Agaricus rosellus</name>
    <dbReference type="NCBI Taxonomy" id="1033263"/>
    <lineage>
        <taxon>Eukaryota</taxon>
        <taxon>Fungi</taxon>
        <taxon>Dikarya</taxon>
        <taxon>Basidiomycota</taxon>
        <taxon>Agaricomycotina</taxon>
        <taxon>Agaricomycetes</taxon>
        <taxon>Agaricomycetidae</taxon>
        <taxon>Agaricales</taxon>
        <taxon>Marasmiineae</taxon>
        <taxon>Mycenaceae</taxon>
        <taxon>Mycena</taxon>
    </lineage>
</organism>
<name>A0AAD7DW33_MYCRO</name>
<proteinExistence type="inferred from homology"/>
<dbReference type="PANTHER" id="PTHR24320:SF148">
    <property type="entry name" value="NAD(P)-BINDING ROSSMANN-FOLD SUPERFAMILY PROTEIN"/>
    <property type="match status" value="1"/>
</dbReference>
<dbReference type="PANTHER" id="PTHR24320">
    <property type="entry name" value="RETINOL DEHYDROGENASE"/>
    <property type="match status" value="1"/>
</dbReference>
<dbReference type="InterPro" id="IPR036291">
    <property type="entry name" value="NAD(P)-bd_dom_sf"/>
</dbReference>
<gene>
    <name evidence="3" type="ORF">B0H17DRAFT_1195419</name>
</gene>
<dbReference type="EMBL" id="JARKIE010000018">
    <property type="protein sequence ID" value="KAJ7701125.1"/>
    <property type="molecule type" value="Genomic_DNA"/>
</dbReference>